<dbReference type="AlphaFoldDB" id="A0A2M7W436"/>
<comment type="caution">
    <text evidence="2">The sequence shown here is derived from an EMBL/GenBank/DDBJ whole genome shotgun (WGS) entry which is preliminary data.</text>
</comment>
<evidence type="ECO:0000313" key="2">
    <source>
        <dbReference type="EMBL" id="PJA15967.1"/>
    </source>
</evidence>
<dbReference type="EMBL" id="PFQB01000002">
    <property type="protein sequence ID" value="PJA15967.1"/>
    <property type="molecule type" value="Genomic_DNA"/>
</dbReference>
<sequence>MLFKFIFSLLKQLRWIISIVLVVGGITLVALQYQQIKSSPFGSFLPNISLASLKNMLPTPVTPTVTAIPTPNPNPTMAIVSIQTPHGPVVFTSEVAQTDETRALGLMYRTQLDPYAGMYFIFKDDVQGGFWMKNCEIPLDLIFIDSENKIIDIRANVPPCKQLDPTQTTCPSYVPKAPYRTVLEVNGGTAKANNFSVGLTVTVLDK</sequence>
<proteinExistence type="predicted"/>
<dbReference type="PANTHER" id="PTHR37953">
    <property type="entry name" value="UPF0127 PROTEIN MJ1496"/>
    <property type="match status" value="1"/>
</dbReference>
<name>A0A2M7W436_9BACT</name>
<dbReference type="Gene3D" id="2.60.120.1140">
    <property type="entry name" value="Protein of unknown function DUF192"/>
    <property type="match status" value="1"/>
</dbReference>
<protein>
    <recommendedName>
        <fullName evidence="4">DUF192 domain-containing protein</fullName>
    </recommendedName>
</protein>
<dbReference type="InterPro" id="IPR038695">
    <property type="entry name" value="Saro_0823-like_sf"/>
</dbReference>
<evidence type="ECO:0008006" key="4">
    <source>
        <dbReference type="Google" id="ProtNLM"/>
    </source>
</evidence>
<dbReference type="InterPro" id="IPR003795">
    <property type="entry name" value="DUF192"/>
</dbReference>
<evidence type="ECO:0000313" key="3">
    <source>
        <dbReference type="Proteomes" id="UP000228952"/>
    </source>
</evidence>
<feature type="transmembrane region" description="Helical" evidence="1">
    <location>
        <begin position="12"/>
        <end position="31"/>
    </location>
</feature>
<reference evidence="3" key="1">
    <citation type="submission" date="2017-09" db="EMBL/GenBank/DDBJ databases">
        <title>Depth-based differentiation of microbial function through sediment-hosted aquifers and enrichment of novel symbionts in the deep terrestrial subsurface.</title>
        <authorList>
            <person name="Probst A.J."/>
            <person name="Ladd B."/>
            <person name="Jarett J.K."/>
            <person name="Geller-Mcgrath D.E."/>
            <person name="Sieber C.M.K."/>
            <person name="Emerson J.B."/>
            <person name="Anantharaman K."/>
            <person name="Thomas B.C."/>
            <person name="Malmstrom R."/>
            <person name="Stieglmeier M."/>
            <person name="Klingl A."/>
            <person name="Woyke T."/>
            <person name="Ryan C.M."/>
            <person name="Banfield J.F."/>
        </authorList>
    </citation>
    <scope>NUCLEOTIDE SEQUENCE [LARGE SCALE GENOMIC DNA]</scope>
</reference>
<accession>A0A2M7W436</accession>
<dbReference type="PANTHER" id="PTHR37953:SF1">
    <property type="entry name" value="UPF0127 PROTEIN MJ1496"/>
    <property type="match status" value="1"/>
</dbReference>
<organism evidence="2 3">
    <name type="scientific">Candidatus Dojkabacteria bacterium CG_4_10_14_0_2_um_filter_Dojkabacteria_WS6_41_15</name>
    <dbReference type="NCBI Taxonomy" id="2014249"/>
    <lineage>
        <taxon>Bacteria</taxon>
        <taxon>Candidatus Dojkabacteria</taxon>
    </lineage>
</organism>
<dbReference type="Proteomes" id="UP000228952">
    <property type="component" value="Unassembled WGS sequence"/>
</dbReference>
<keyword evidence="1" id="KW-0472">Membrane</keyword>
<keyword evidence="1" id="KW-1133">Transmembrane helix</keyword>
<dbReference type="Pfam" id="PF02643">
    <property type="entry name" value="DUF192"/>
    <property type="match status" value="1"/>
</dbReference>
<evidence type="ECO:0000256" key="1">
    <source>
        <dbReference type="SAM" id="Phobius"/>
    </source>
</evidence>
<gene>
    <name evidence="2" type="ORF">COX64_00040</name>
</gene>
<keyword evidence="1" id="KW-0812">Transmembrane</keyword>